<keyword evidence="3" id="KW-1185">Reference proteome</keyword>
<accession>A0A923E5D3</accession>
<feature type="transmembrane region" description="Helical" evidence="1">
    <location>
        <begin position="109"/>
        <end position="127"/>
    </location>
</feature>
<sequence length="275" mass="29274">MTSSRAPARPSRPRGARRLFTAGWLPDQHGAWPMALLPALTGIVAGGPRPLALLLLGACFAGFSAFHAMSLFARLAERRRHAVTPALVTWSAIAIGTGVPLIVLSPALLRWSPFFAPLALGAIVEALRGRPRSLTSRVSTILAACLMTPVAWSLGAHADHPLAPDLGQAWLIAALEAAYFLGTVPYVRSMIRGRGELRWIVASGTWHAAGFTLIALAAWKGIIHPGLALVWAGLLVRSIGLPLAVRAGRTIRPMMIGLLEMACTTAVWVFLLLGM</sequence>
<dbReference type="EMBL" id="JACHMK010000001">
    <property type="protein sequence ID" value="MBB6335178.1"/>
    <property type="molecule type" value="Genomic_DNA"/>
</dbReference>
<feature type="transmembrane region" description="Helical" evidence="1">
    <location>
        <begin position="51"/>
        <end position="73"/>
    </location>
</feature>
<keyword evidence="1" id="KW-0472">Membrane</keyword>
<protein>
    <recommendedName>
        <fullName evidence="4">YwiC-like family protein</fullName>
    </recommendedName>
</protein>
<gene>
    <name evidence="2" type="ORF">HD592_001743</name>
</gene>
<evidence type="ECO:0008006" key="4">
    <source>
        <dbReference type="Google" id="ProtNLM"/>
    </source>
</evidence>
<dbReference type="Pfam" id="PF14256">
    <property type="entry name" value="YwiC"/>
    <property type="match status" value="1"/>
</dbReference>
<feature type="transmembrane region" description="Helical" evidence="1">
    <location>
        <begin position="134"/>
        <end position="155"/>
    </location>
</feature>
<keyword evidence="1" id="KW-1133">Transmembrane helix</keyword>
<feature type="transmembrane region" description="Helical" evidence="1">
    <location>
        <begin position="85"/>
        <end position="103"/>
    </location>
</feature>
<evidence type="ECO:0000313" key="3">
    <source>
        <dbReference type="Proteomes" id="UP000617426"/>
    </source>
</evidence>
<name>A0A923E5D3_9ACTO</name>
<evidence type="ECO:0000256" key="1">
    <source>
        <dbReference type="SAM" id="Phobius"/>
    </source>
</evidence>
<reference evidence="2" key="1">
    <citation type="submission" date="2020-08" db="EMBL/GenBank/DDBJ databases">
        <title>Sequencing the genomes of 1000 actinobacteria strains.</title>
        <authorList>
            <person name="Klenk H.-P."/>
        </authorList>
    </citation>
    <scope>NUCLEOTIDE SEQUENCE</scope>
    <source>
        <strain evidence="2">DSM 10695</strain>
    </source>
</reference>
<dbReference type="RefSeq" id="WP_184453413.1">
    <property type="nucleotide sequence ID" value="NZ_JACHMK010000001.1"/>
</dbReference>
<organism evidence="2 3">
    <name type="scientific">Schaalia hyovaginalis</name>
    <dbReference type="NCBI Taxonomy" id="29316"/>
    <lineage>
        <taxon>Bacteria</taxon>
        <taxon>Bacillati</taxon>
        <taxon>Actinomycetota</taxon>
        <taxon>Actinomycetes</taxon>
        <taxon>Actinomycetales</taxon>
        <taxon>Actinomycetaceae</taxon>
        <taxon>Schaalia</taxon>
    </lineage>
</organism>
<keyword evidence="1" id="KW-0812">Transmembrane</keyword>
<dbReference type="InterPro" id="IPR025576">
    <property type="entry name" value="YwiC"/>
</dbReference>
<evidence type="ECO:0000313" key="2">
    <source>
        <dbReference type="EMBL" id="MBB6335178.1"/>
    </source>
</evidence>
<dbReference type="AlphaFoldDB" id="A0A923E5D3"/>
<dbReference type="Proteomes" id="UP000617426">
    <property type="component" value="Unassembled WGS sequence"/>
</dbReference>
<feature type="transmembrane region" description="Helical" evidence="1">
    <location>
        <begin position="167"/>
        <end position="187"/>
    </location>
</feature>
<proteinExistence type="predicted"/>
<comment type="caution">
    <text evidence="2">The sequence shown here is derived from an EMBL/GenBank/DDBJ whole genome shotgun (WGS) entry which is preliminary data.</text>
</comment>
<feature type="transmembrane region" description="Helical" evidence="1">
    <location>
        <begin position="257"/>
        <end position="274"/>
    </location>
</feature>